<proteinExistence type="predicted"/>
<evidence type="ECO:0000313" key="3">
    <source>
        <dbReference type="Proteomes" id="UP001153678"/>
    </source>
</evidence>
<gene>
    <name evidence="2" type="ORF">FWILDA_LOCUS19013</name>
</gene>
<feature type="non-terminal residue" evidence="2">
    <location>
        <position position="1"/>
    </location>
</feature>
<keyword evidence="1" id="KW-1133">Transmembrane helix</keyword>
<protein>
    <submittedName>
        <fullName evidence="2">8953_t:CDS:1</fullName>
    </submittedName>
</protein>
<name>A0A9W4TA45_9GLOM</name>
<keyword evidence="1" id="KW-0472">Membrane</keyword>
<evidence type="ECO:0000313" key="2">
    <source>
        <dbReference type="EMBL" id="CAI2199316.1"/>
    </source>
</evidence>
<dbReference type="Proteomes" id="UP001153678">
    <property type="component" value="Unassembled WGS sequence"/>
</dbReference>
<keyword evidence="3" id="KW-1185">Reference proteome</keyword>
<reference evidence="2" key="1">
    <citation type="submission" date="2022-08" db="EMBL/GenBank/DDBJ databases">
        <authorList>
            <person name="Kallberg Y."/>
            <person name="Tangrot J."/>
            <person name="Rosling A."/>
        </authorList>
    </citation>
    <scope>NUCLEOTIDE SEQUENCE</scope>
    <source>
        <strain evidence="2">Wild A</strain>
    </source>
</reference>
<feature type="transmembrane region" description="Helical" evidence="1">
    <location>
        <begin position="26"/>
        <end position="45"/>
    </location>
</feature>
<keyword evidence="1" id="KW-0812">Transmembrane</keyword>
<sequence>NPPNFLLKYLVMKAGLIMNTKYKRILLVRAIEIVCLVGIVGQFLSEIW</sequence>
<organism evidence="2 3">
    <name type="scientific">Funneliformis geosporum</name>
    <dbReference type="NCBI Taxonomy" id="1117311"/>
    <lineage>
        <taxon>Eukaryota</taxon>
        <taxon>Fungi</taxon>
        <taxon>Fungi incertae sedis</taxon>
        <taxon>Mucoromycota</taxon>
        <taxon>Glomeromycotina</taxon>
        <taxon>Glomeromycetes</taxon>
        <taxon>Glomerales</taxon>
        <taxon>Glomeraceae</taxon>
        <taxon>Funneliformis</taxon>
    </lineage>
</organism>
<evidence type="ECO:0000256" key="1">
    <source>
        <dbReference type="SAM" id="Phobius"/>
    </source>
</evidence>
<dbReference type="AlphaFoldDB" id="A0A9W4TA45"/>
<accession>A0A9W4TA45</accession>
<comment type="caution">
    <text evidence="2">The sequence shown here is derived from an EMBL/GenBank/DDBJ whole genome shotgun (WGS) entry which is preliminary data.</text>
</comment>
<dbReference type="EMBL" id="CAMKVN010020951">
    <property type="protein sequence ID" value="CAI2199316.1"/>
    <property type="molecule type" value="Genomic_DNA"/>
</dbReference>